<protein>
    <submittedName>
        <fullName evidence="7">Energy-coupling factor transporter transmembrane protein EcfT</fullName>
    </submittedName>
</protein>
<keyword evidence="3 6" id="KW-0812">Transmembrane</keyword>
<evidence type="ECO:0000256" key="1">
    <source>
        <dbReference type="ARBA" id="ARBA00004141"/>
    </source>
</evidence>
<keyword evidence="4 6" id="KW-1133">Transmembrane helix</keyword>
<dbReference type="GO" id="GO:0005886">
    <property type="term" value="C:plasma membrane"/>
    <property type="evidence" value="ECO:0007669"/>
    <property type="project" value="UniProtKB-ARBA"/>
</dbReference>
<keyword evidence="2" id="KW-1003">Cell membrane</keyword>
<evidence type="ECO:0000256" key="6">
    <source>
        <dbReference type="SAM" id="Phobius"/>
    </source>
</evidence>
<name>A0A6A8MB89_9FIRM</name>
<keyword evidence="5 6" id="KW-0472">Membrane</keyword>
<dbReference type="CDD" id="cd16914">
    <property type="entry name" value="EcfT"/>
    <property type="match status" value="1"/>
</dbReference>
<feature type="transmembrane region" description="Helical" evidence="6">
    <location>
        <begin position="106"/>
        <end position="125"/>
    </location>
</feature>
<accession>A0A6A8MB89</accession>
<evidence type="ECO:0000256" key="4">
    <source>
        <dbReference type="ARBA" id="ARBA00022989"/>
    </source>
</evidence>
<dbReference type="PANTHER" id="PTHR34857">
    <property type="entry name" value="SLL0384 PROTEIN"/>
    <property type="match status" value="1"/>
</dbReference>
<dbReference type="InterPro" id="IPR051611">
    <property type="entry name" value="ECF_transporter_component"/>
</dbReference>
<comment type="subcellular location">
    <subcellularLocation>
        <location evidence="1">Membrane</location>
        <topology evidence="1">Multi-pass membrane protein</topology>
    </subcellularLocation>
</comment>
<feature type="transmembrane region" description="Helical" evidence="6">
    <location>
        <begin position="65"/>
        <end position="86"/>
    </location>
</feature>
<dbReference type="RefSeq" id="WP_154572089.1">
    <property type="nucleotide sequence ID" value="NZ_VUNB01000002.1"/>
</dbReference>
<evidence type="ECO:0000256" key="3">
    <source>
        <dbReference type="ARBA" id="ARBA00022692"/>
    </source>
</evidence>
<organism evidence="7">
    <name type="scientific">Baileyella intestinalis</name>
    <dbReference type="NCBI Taxonomy" id="2606709"/>
    <lineage>
        <taxon>Bacteria</taxon>
        <taxon>Bacillati</taxon>
        <taxon>Bacillota</taxon>
        <taxon>Clostridia</taxon>
        <taxon>Peptostreptococcales</taxon>
        <taxon>Anaerovoracaceae</taxon>
        <taxon>Baileyella</taxon>
    </lineage>
</organism>
<dbReference type="PANTHER" id="PTHR34857:SF2">
    <property type="entry name" value="SLL0384 PROTEIN"/>
    <property type="match status" value="1"/>
</dbReference>
<proteinExistence type="predicted"/>
<feature type="transmembrane region" description="Helical" evidence="6">
    <location>
        <begin position="241"/>
        <end position="262"/>
    </location>
</feature>
<dbReference type="AlphaFoldDB" id="A0A6A8MB89"/>
<gene>
    <name evidence="7" type="ORF">FYJ66_03350</name>
</gene>
<evidence type="ECO:0000256" key="2">
    <source>
        <dbReference type="ARBA" id="ARBA00022475"/>
    </source>
</evidence>
<evidence type="ECO:0000313" key="7">
    <source>
        <dbReference type="EMBL" id="MST68627.1"/>
    </source>
</evidence>
<dbReference type="InterPro" id="IPR003339">
    <property type="entry name" value="ABC/ECF_trnsptr_transmembrane"/>
</dbReference>
<dbReference type="EMBL" id="VUNB01000002">
    <property type="protein sequence ID" value="MST68627.1"/>
    <property type="molecule type" value="Genomic_DNA"/>
</dbReference>
<dbReference type="Pfam" id="PF02361">
    <property type="entry name" value="CbiQ"/>
    <property type="match status" value="1"/>
</dbReference>
<comment type="caution">
    <text evidence="7">The sequence shown here is derived from an EMBL/GenBank/DDBJ whole genome shotgun (WGS) entry which is preliminary data.</text>
</comment>
<evidence type="ECO:0000256" key="5">
    <source>
        <dbReference type="ARBA" id="ARBA00023136"/>
    </source>
</evidence>
<reference evidence="7" key="1">
    <citation type="submission" date="2019-09" db="EMBL/GenBank/DDBJ databases">
        <title>In-depth cultivation of the pig gut microbiome towards novel bacterial diversity and tailored functional studies.</title>
        <authorList>
            <person name="Wylensek D."/>
            <person name="Hitch T.C.A."/>
            <person name="Clavel T."/>
        </authorList>
    </citation>
    <scope>NUCLEOTIDE SEQUENCE</scope>
    <source>
        <strain evidence="7">RF-744-FAT-WT-3</strain>
    </source>
</reference>
<feature type="transmembrane region" description="Helical" evidence="6">
    <location>
        <begin position="26"/>
        <end position="58"/>
    </location>
</feature>
<sequence>MVRDITLGQYYPGNSVFHRLDARTKIIWTLVYIIALFVVNSFTGFAVAGGVLLGIILISKVPIKFIFRGLKVIFLILIFTFVMNMFMTDGKVWWKWGFLTLTREGFYRACFMAIRLVLLVIGTSLMTFCTRPMELTDGLEKLMKPLTVVGVSAHEIALMMTIALRFIPTLLEETDKIMKAQQARGADFESGNIIQRAKALIPILIPLFISSFRIAQDLALAMEARCYHGGKGRTRMNESKFSGRDMVCAVLMATFMGAIIAMRVL</sequence>